<evidence type="ECO:0000313" key="1">
    <source>
        <dbReference type="EMBL" id="BDG03394.1"/>
    </source>
</evidence>
<dbReference type="Proteomes" id="UP001162891">
    <property type="component" value="Chromosome"/>
</dbReference>
<keyword evidence="2" id="KW-1185">Reference proteome</keyword>
<evidence type="ECO:0000313" key="2">
    <source>
        <dbReference type="Proteomes" id="UP001162891"/>
    </source>
</evidence>
<dbReference type="RefSeq" id="WP_248361367.1">
    <property type="nucleotide sequence ID" value="NZ_AP025591.1"/>
</dbReference>
<protein>
    <recommendedName>
        <fullName evidence="3">DUF2332 domain-containing protein</fullName>
    </recommendedName>
</protein>
<name>A0ABM7WV58_9BACT</name>
<evidence type="ECO:0008006" key="3">
    <source>
        <dbReference type="Google" id="ProtNLM"/>
    </source>
</evidence>
<sequence length="373" mass="39647">MTSPRTVLAGLADELARERPHVAPRSEPYARALDLLPGVLDGAEGRFVAAAWEHRTFFAWYDRPLLLLAALRADARAEGPGHPLYEGFASPEPRAEAVTAEALRAGLAPERERVYDALAHRGVSTNETARAVAWLWPAALAGASSGGRALALADVGASAGLNLVADALPDLWTFQDGAPVETARGVRAVARLGLDSAPLDALRAEDQEWLRACVWPGEGERAARLEEALAAFAAARARPDAPVLVPIAARNVPARLDLLCAAQPGALVLAYQTLLRDFLEPTERAEYEAGMSEWLSTHPSGQALWVELEAGPAGRHGDEAAELIAHVRGPDGRVRALALARCGFHPRRLVRDEHAVGELRTLAGPQAAVSLGA</sequence>
<gene>
    <name evidence="1" type="ORF">AMOR_23900</name>
</gene>
<accession>A0ABM7WV58</accession>
<dbReference type="Pfam" id="PF10094">
    <property type="entry name" value="DUF2332"/>
    <property type="match status" value="1"/>
</dbReference>
<reference evidence="2" key="1">
    <citation type="journal article" date="2022" name="Int. J. Syst. Evol. Microbiol.">
        <title>Anaeromyxobacter oryzae sp. nov., Anaeromyxobacter diazotrophicus sp. nov. and Anaeromyxobacter paludicola sp. nov., isolated from paddy soils.</title>
        <authorList>
            <person name="Itoh H."/>
            <person name="Xu Z."/>
            <person name="Mise K."/>
            <person name="Masuda Y."/>
            <person name="Ushijima N."/>
            <person name="Hayakawa C."/>
            <person name="Shiratori Y."/>
            <person name="Senoo K."/>
        </authorList>
    </citation>
    <scope>NUCLEOTIDE SEQUENCE [LARGE SCALE GENOMIC DNA]</scope>
    <source>
        <strain evidence="2">Red232</strain>
    </source>
</reference>
<dbReference type="InterPro" id="IPR011200">
    <property type="entry name" value="UCP012608"/>
</dbReference>
<dbReference type="EMBL" id="AP025591">
    <property type="protein sequence ID" value="BDG03394.1"/>
    <property type="molecule type" value="Genomic_DNA"/>
</dbReference>
<proteinExistence type="predicted"/>
<organism evidence="1 2">
    <name type="scientific">Anaeromyxobacter oryzae</name>
    <dbReference type="NCBI Taxonomy" id="2918170"/>
    <lineage>
        <taxon>Bacteria</taxon>
        <taxon>Pseudomonadati</taxon>
        <taxon>Myxococcota</taxon>
        <taxon>Myxococcia</taxon>
        <taxon>Myxococcales</taxon>
        <taxon>Cystobacterineae</taxon>
        <taxon>Anaeromyxobacteraceae</taxon>
        <taxon>Anaeromyxobacter</taxon>
    </lineage>
</organism>